<feature type="domain" description="HPt" evidence="2">
    <location>
        <begin position="22"/>
        <end position="114"/>
    </location>
</feature>
<dbReference type="EMBL" id="JAEQMG010000061">
    <property type="protein sequence ID" value="MBK6088477.1"/>
    <property type="molecule type" value="Genomic_DNA"/>
</dbReference>
<dbReference type="AlphaFoldDB" id="A0A934WRK1"/>
<gene>
    <name evidence="3" type="ORF">JKK62_07380</name>
</gene>
<evidence type="ECO:0000259" key="2">
    <source>
        <dbReference type="PROSITE" id="PS50894"/>
    </source>
</evidence>
<comment type="caution">
    <text evidence="3">The sequence shown here is derived from an EMBL/GenBank/DDBJ whole genome shotgun (WGS) entry which is preliminary data.</text>
</comment>
<sequence>MLTIEKLNDFGVNTEEGLSRCAGNEALYLKLVGMIPAEANFDKLQTALEAGDLDSAFEAAHALKGVLGNLSLTPMYQVSVEITELLRARTEMDYTPLLQDLLTKRDTLGALCAD</sequence>
<proteinExistence type="predicted"/>
<evidence type="ECO:0000313" key="3">
    <source>
        <dbReference type="EMBL" id="MBK6088477.1"/>
    </source>
</evidence>
<dbReference type="GO" id="GO:0000160">
    <property type="term" value="P:phosphorelay signal transduction system"/>
    <property type="evidence" value="ECO:0007669"/>
    <property type="project" value="InterPro"/>
</dbReference>
<feature type="modified residue" description="Phosphohistidine" evidence="1">
    <location>
        <position position="61"/>
    </location>
</feature>
<keyword evidence="1" id="KW-0597">Phosphoprotein</keyword>
<protein>
    <submittedName>
        <fullName evidence="3">Hpt domain-containing protein</fullName>
    </submittedName>
</protein>
<reference evidence="3" key="1">
    <citation type="submission" date="2021-01" db="EMBL/GenBank/DDBJ databases">
        <title>Genome public.</title>
        <authorList>
            <person name="Liu C."/>
            <person name="Sun Q."/>
        </authorList>
    </citation>
    <scope>NUCLEOTIDE SEQUENCE</scope>
    <source>
        <strain evidence="3">M6</strain>
    </source>
</reference>
<dbReference type="Pfam" id="PF01627">
    <property type="entry name" value="Hpt"/>
    <property type="match status" value="1"/>
</dbReference>
<dbReference type="Gene3D" id="1.20.120.160">
    <property type="entry name" value="HPT domain"/>
    <property type="match status" value="1"/>
</dbReference>
<accession>A0A934WRK1</accession>
<evidence type="ECO:0000256" key="1">
    <source>
        <dbReference type="PROSITE-ProRule" id="PRU00110"/>
    </source>
</evidence>
<dbReference type="PROSITE" id="PS50894">
    <property type="entry name" value="HPT"/>
    <property type="match status" value="1"/>
</dbReference>
<dbReference type="SUPFAM" id="SSF47226">
    <property type="entry name" value="Histidine-containing phosphotransfer domain, HPT domain"/>
    <property type="match status" value="1"/>
</dbReference>
<evidence type="ECO:0000313" key="4">
    <source>
        <dbReference type="Proteomes" id="UP000633365"/>
    </source>
</evidence>
<organism evidence="3 4">
    <name type="scientific">Ruminococcus difficilis</name>
    <dbReference type="NCBI Taxonomy" id="2763069"/>
    <lineage>
        <taxon>Bacteria</taxon>
        <taxon>Bacillati</taxon>
        <taxon>Bacillota</taxon>
        <taxon>Clostridia</taxon>
        <taxon>Eubacteriales</taxon>
        <taxon>Oscillospiraceae</taxon>
        <taxon>Ruminococcus</taxon>
    </lineage>
</organism>
<dbReference type="RefSeq" id="WP_201427372.1">
    <property type="nucleotide sequence ID" value="NZ_JAEQMG010000061.1"/>
</dbReference>
<name>A0A934WRK1_9FIRM</name>
<keyword evidence="4" id="KW-1185">Reference proteome</keyword>
<dbReference type="Proteomes" id="UP000633365">
    <property type="component" value="Unassembled WGS sequence"/>
</dbReference>
<dbReference type="InterPro" id="IPR008207">
    <property type="entry name" value="Sig_transdc_His_kin_Hpt_dom"/>
</dbReference>
<dbReference type="InterPro" id="IPR036641">
    <property type="entry name" value="HPT_dom_sf"/>
</dbReference>